<protein>
    <recommendedName>
        <fullName evidence="3">HTH cro/C1-type domain-containing protein</fullName>
    </recommendedName>
</protein>
<evidence type="ECO:0000256" key="2">
    <source>
        <dbReference type="SAM" id="MobiDB-lite"/>
    </source>
</evidence>
<dbReference type="Gene3D" id="1.10.260.40">
    <property type="entry name" value="lambda repressor-like DNA-binding domains"/>
    <property type="match status" value="2"/>
</dbReference>
<comment type="similarity">
    <text evidence="1">Belongs to the ROK (NagC/XylR) family.</text>
</comment>
<dbReference type="GO" id="GO:0003677">
    <property type="term" value="F:DNA binding"/>
    <property type="evidence" value="ECO:0007669"/>
    <property type="project" value="InterPro"/>
</dbReference>
<feature type="domain" description="HTH cro/C1-type" evidence="3">
    <location>
        <begin position="38"/>
        <end position="90"/>
    </location>
</feature>
<evidence type="ECO:0000313" key="5">
    <source>
        <dbReference type="Proteomes" id="UP000321181"/>
    </source>
</evidence>
<comment type="caution">
    <text evidence="4">The sequence shown here is derived from an EMBL/GenBank/DDBJ whole genome shotgun (WGS) entry which is preliminary data.</text>
</comment>
<dbReference type="InterPro" id="IPR001387">
    <property type="entry name" value="Cro/C1-type_HTH"/>
</dbReference>
<dbReference type="SMART" id="SM00530">
    <property type="entry name" value="HTH_XRE"/>
    <property type="match status" value="2"/>
</dbReference>
<dbReference type="EMBL" id="BJYY01000013">
    <property type="protein sequence ID" value="GEO34323.1"/>
    <property type="molecule type" value="Genomic_DNA"/>
</dbReference>
<dbReference type="InterPro" id="IPR000600">
    <property type="entry name" value="ROK"/>
</dbReference>
<dbReference type="Gene3D" id="3.30.420.40">
    <property type="match status" value="2"/>
</dbReference>
<dbReference type="PANTHER" id="PTHR18964">
    <property type="entry name" value="ROK (REPRESSOR, ORF, KINASE) FAMILY"/>
    <property type="match status" value="1"/>
</dbReference>
<dbReference type="SUPFAM" id="SSF53067">
    <property type="entry name" value="Actin-like ATPase domain"/>
    <property type="match status" value="1"/>
</dbReference>
<dbReference type="Proteomes" id="UP000321181">
    <property type="component" value="Unassembled WGS sequence"/>
</dbReference>
<evidence type="ECO:0000259" key="3">
    <source>
        <dbReference type="PROSITE" id="PS50943"/>
    </source>
</evidence>
<organism evidence="4 5">
    <name type="scientific">Cellulomonas aerilata</name>
    <dbReference type="NCBI Taxonomy" id="515326"/>
    <lineage>
        <taxon>Bacteria</taxon>
        <taxon>Bacillati</taxon>
        <taxon>Actinomycetota</taxon>
        <taxon>Actinomycetes</taxon>
        <taxon>Micrococcales</taxon>
        <taxon>Cellulomonadaceae</taxon>
        <taxon>Cellulomonas</taxon>
    </lineage>
</organism>
<name>A0A512DCY0_9CELL</name>
<accession>A0A512DCY0</accession>
<reference evidence="4 5" key="1">
    <citation type="submission" date="2019-07" db="EMBL/GenBank/DDBJ databases">
        <title>Whole genome shotgun sequence of Cellulomonas aerilata NBRC 106308.</title>
        <authorList>
            <person name="Hosoyama A."/>
            <person name="Uohara A."/>
            <person name="Ohji S."/>
            <person name="Ichikawa N."/>
        </authorList>
    </citation>
    <scope>NUCLEOTIDE SEQUENCE [LARGE SCALE GENOMIC DNA]</scope>
    <source>
        <strain evidence="4 5">NBRC 106308</strain>
    </source>
</reference>
<dbReference type="CDD" id="cd00093">
    <property type="entry name" value="HTH_XRE"/>
    <property type="match status" value="2"/>
</dbReference>
<feature type="domain" description="HTH cro/C1-type" evidence="3">
    <location>
        <begin position="149"/>
        <end position="207"/>
    </location>
</feature>
<dbReference type="AlphaFoldDB" id="A0A512DCY0"/>
<feature type="region of interest" description="Disordered" evidence="2">
    <location>
        <begin position="248"/>
        <end position="267"/>
    </location>
</feature>
<dbReference type="PROSITE" id="PS50943">
    <property type="entry name" value="HTH_CROC1"/>
    <property type="match status" value="2"/>
</dbReference>
<dbReference type="PANTHER" id="PTHR18964:SF149">
    <property type="entry name" value="BIFUNCTIONAL UDP-N-ACETYLGLUCOSAMINE 2-EPIMERASE_N-ACETYLMANNOSAMINE KINASE"/>
    <property type="match status" value="1"/>
</dbReference>
<dbReference type="InterPro" id="IPR010982">
    <property type="entry name" value="Lambda_DNA-bd_dom_sf"/>
</dbReference>
<dbReference type="Pfam" id="PF00480">
    <property type="entry name" value="ROK"/>
    <property type="match status" value="1"/>
</dbReference>
<sequence>MEAERPEADWLETQLVGDPIAQAAFVDGRRRIEAVRQLVAIRDQLGMRQSDVAATLGTAQSMISELESGQTDPRLSVLQHYARACRHVFLVTLEGAYVPAPATAVGDDQFLDSELDADSAAASTFEDAQSRHGLVRALVAARSIHKPRLKQTDVARALGASQAAISALENGRSDPRLSVLQRYARACGLELRITIEPAAQETTVAELIVPISSTPMRRDAGVVRAARLAASASIQQVLRDFINERGRPGVARGNVADESGEREPTRDRTLKGLTSLGWITSKQNEPSGHLELNEDAASFFGLSIRAGEVRGVVTGLRPTSGPVHVDAEAVHDLHPTAVMQACTRLVSRLRAEHGVEPMGIGVELSGPVNATDGAVIYAPDLAIEADSLWSHFPLEDELQKRFDARTVVANDAKALATLELLRDGAPDGLLVVNMSESEKGIGAGLVFNGALIRGADGQSGEIGHVIVDPDGIPCERCGGGRRGCLETVASAHAVAASLGATSITDVSGLNVGPTRLQSAFSHAGSVLGRVLADAVTLLNPRELVIYGQRDLVDVTESQSARIFLSSVNDELQARGFSKTNGPRCVVTQRWTGPLAAAAVTVNDFISRPLEYSPEMGTRRPRSDASAMH</sequence>
<dbReference type="SUPFAM" id="SSF47413">
    <property type="entry name" value="lambda repressor-like DNA-binding domains"/>
    <property type="match status" value="2"/>
</dbReference>
<proteinExistence type="inferred from homology"/>
<evidence type="ECO:0000256" key="1">
    <source>
        <dbReference type="ARBA" id="ARBA00006479"/>
    </source>
</evidence>
<keyword evidence="5" id="KW-1185">Reference proteome</keyword>
<evidence type="ECO:0000313" key="4">
    <source>
        <dbReference type="EMBL" id="GEO34323.1"/>
    </source>
</evidence>
<dbReference type="Pfam" id="PF01381">
    <property type="entry name" value="HTH_3"/>
    <property type="match status" value="2"/>
</dbReference>
<dbReference type="InterPro" id="IPR043129">
    <property type="entry name" value="ATPase_NBD"/>
</dbReference>
<gene>
    <name evidence="4" type="ORF">CAE01nite_20480</name>
</gene>